<dbReference type="InParanoid" id="A2EYS0"/>
<dbReference type="VEuPathDB" id="TrichDB:TVAG_451180"/>
<dbReference type="GO" id="GO:0000981">
    <property type="term" value="F:DNA-binding transcription factor activity, RNA polymerase II-specific"/>
    <property type="evidence" value="ECO:0000318"/>
    <property type="project" value="GO_Central"/>
</dbReference>
<dbReference type="VEuPathDB" id="TrichDB:TVAGG3_0865920"/>
<dbReference type="InterPro" id="IPR009057">
    <property type="entry name" value="Homeodomain-like_sf"/>
</dbReference>
<dbReference type="PANTHER" id="PTHR46621">
    <property type="entry name" value="SNRNA-ACTIVATING PROTEIN COMPLEX SUBUNIT 4"/>
    <property type="match status" value="1"/>
</dbReference>
<dbReference type="GO" id="GO:0006355">
    <property type="term" value="P:regulation of DNA-templated transcription"/>
    <property type="evidence" value="ECO:0000318"/>
    <property type="project" value="GO_Central"/>
</dbReference>
<reference evidence="8" key="2">
    <citation type="journal article" date="2007" name="Science">
        <title>Draft genome sequence of the sexually transmitted pathogen Trichomonas vaginalis.</title>
        <authorList>
            <person name="Carlton J.M."/>
            <person name="Hirt R.P."/>
            <person name="Silva J.C."/>
            <person name="Delcher A.L."/>
            <person name="Schatz M."/>
            <person name="Zhao Q."/>
            <person name="Wortman J.R."/>
            <person name="Bidwell S.L."/>
            <person name="Alsmark U.C.M."/>
            <person name="Besteiro S."/>
            <person name="Sicheritz-Ponten T."/>
            <person name="Noel C.J."/>
            <person name="Dacks J.B."/>
            <person name="Foster P.G."/>
            <person name="Simillion C."/>
            <person name="Van de Peer Y."/>
            <person name="Miranda-Saavedra D."/>
            <person name="Barton G.J."/>
            <person name="Westrop G.D."/>
            <person name="Mueller S."/>
            <person name="Dessi D."/>
            <person name="Fiori P.L."/>
            <person name="Ren Q."/>
            <person name="Paulsen I."/>
            <person name="Zhang H."/>
            <person name="Bastida-Corcuera F.D."/>
            <person name="Simoes-Barbosa A."/>
            <person name="Brown M.T."/>
            <person name="Hayes R.D."/>
            <person name="Mukherjee M."/>
            <person name="Okumura C.Y."/>
            <person name="Schneider R."/>
            <person name="Smith A.J."/>
            <person name="Vanacova S."/>
            <person name="Villalvazo M."/>
            <person name="Haas B.J."/>
            <person name="Pertea M."/>
            <person name="Feldblyum T.V."/>
            <person name="Utterback T.R."/>
            <person name="Shu C.L."/>
            <person name="Osoegawa K."/>
            <person name="de Jong P.J."/>
            <person name="Hrdy I."/>
            <person name="Horvathova L."/>
            <person name="Zubacova Z."/>
            <person name="Dolezal P."/>
            <person name="Malik S.B."/>
            <person name="Logsdon J.M. Jr."/>
            <person name="Henze K."/>
            <person name="Gupta A."/>
            <person name="Wang C.C."/>
            <person name="Dunne R.L."/>
            <person name="Upcroft J.A."/>
            <person name="Upcroft P."/>
            <person name="White O."/>
            <person name="Salzberg S.L."/>
            <person name="Tang P."/>
            <person name="Chiu C.-H."/>
            <person name="Lee Y.-S."/>
            <person name="Embley T.M."/>
            <person name="Coombs G.H."/>
            <person name="Mottram J.C."/>
            <person name="Tachezy J."/>
            <person name="Fraser-Liggett C.M."/>
            <person name="Johnson P.J."/>
        </authorList>
    </citation>
    <scope>NUCLEOTIDE SEQUENCE [LARGE SCALE GENOMIC DNA]</scope>
    <source>
        <strain evidence="8">G3</strain>
    </source>
</reference>
<dbReference type="SUPFAM" id="SSF46689">
    <property type="entry name" value="Homeodomain-like"/>
    <property type="match status" value="1"/>
</dbReference>
<dbReference type="InterPro" id="IPR001005">
    <property type="entry name" value="SANT/Myb"/>
</dbReference>
<feature type="region of interest" description="Disordered" evidence="5">
    <location>
        <begin position="124"/>
        <end position="153"/>
    </location>
</feature>
<dbReference type="RefSeq" id="XP_001314555.1">
    <property type="nucleotide sequence ID" value="XM_001314527.1"/>
</dbReference>
<keyword evidence="2 8" id="KW-0238">DNA-binding</keyword>
<dbReference type="InterPro" id="IPR051575">
    <property type="entry name" value="Myb-like_DNA-bd"/>
</dbReference>
<feature type="domain" description="Myb-like" evidence="6">
    <location>
        <begin position="67"/>
        <end position="117"/>
    </location>
</feature>
<dbReference type="SMART" id="SM00717">
    <property type="entry name" value="SANT"/>
    <property type="match status" value="2"/>
</dbReference>
<dbReference type="GO" id="GO:0005634">
    <property type="term" value="C:nucleus"/>
    <property type="evidence" value="ECO:0000318"/>
    <property type="project" value="GO_Central"/>
</dbReference>
<dbReference type="PROSITE" id="PS51294">
    <property type="entry name" value="HTH_MYB"/>
    <property type="match status" value="2"/>
</dbReference>
<reference evidence="8" key="1">
    <citation type="submission" date="2006-10" db="EMBL/GenBank/DDBJ databases">
        <authorList>
            <person name="Amadeo P."/>
            <person name="Zhao Q."/>
            <person name="Wortman J."/>
            <person name="Fraser-Liggett C."/>
            <person name="Carlton J."/>
        </authorList>
    </citation>
    <scope>NUCLEOTIDE SEQUENCE</scope>
    <source>
        <strain evidence="8">G3</strain>
    </source>
</reference>
<accession>A2EYS0</accession>
<dbReference type="PANTHER" id="PTHR46621:SF1">
    <property type="entry name" value="SNRNA-ACTIVATING PROTEIN COMPLEX SUBUNIT 4"/>
    <property type="match status" value="1"/>
</dbReference>
<feature type="domain" description="HTH myb-type" evidence="7">
    <location>
        <begin position="19"/>
        <end position="66"/>
    </location>
</feature>
<sequence length="184" mass="21669">MDRKLPNGKVPVRKQGEMRSKFSKLEDAKLLHLVEESGKSPNWRSISYAMETRTPRQCRERYQNYLRPNIGHNLWTPQEDEFLLKQYELYGNKWNCIAKNMKGRTGNTIRNRFLSLYRRMQKNEKNRAEAMKKKAEIPLPPPEPVEPKPPHEDLPHLLVELQTPKVRKYVICPSNLLNRPPPSA</sequence>
<protein>
    <submittedName>
        <fullName evidence="8">Myb-like DNA-binding domain containing protein</fullName>
    </submittedName>
</protein>
<dbReference type="InterPro" id="IPR017930">
    <property type="entry name" value="Myb_dom"/>
</dbReference>
<evidence type="ECO:0000313" key="9">
    <source>
        <dbReference type="Proteomes" id="UP000001542"/>
    </source>
</evidence>
<gene>
    <name evidence="8" type="ORF">TVAG_451180</name>
</gene>
<evidence type="ECO:0000259" key="7">
    <source>
        <dbReference type="PROSITE" id="PS51294"/>
    </source>
</evidence>
<feature type="compositionally biased region" description="Basic and acidic residues" evidence="5">
    <location>
        <begin position="124"/>
        <end position="136"/>
    </location>
</feature>
<name>A2EYS0_TRIV3</name>
<feature type="domain" description="Myb-like" evidence="6">
    <location>
        <begin position="14"/>
        <end position="66"/>
    </location>
</feature>
<dbReference type="SMR" id="A2EYS0"/>
<keyword evidence="4" id="KW-0539">Nucleus</keyword>
<dbReference type="Gene3D" id="1.10.10.60">
    <property type="entry name" value="Homeodomain-like"/>
    <property type="match status" value="2"/>
</dbReference>
<evidence type="ECO:0000256" key="1">
    <source>
        <dbReference type="ARBA" id="ARBA00023015"/>
    </source>
</evidence>
<keyword evidence="9" id="KW-1185">Reference proteome</keyword>
<evidence type="ECO:0000256" key="5">
    <source>
        <dbReference type="SAM" id="MobiDB-lite"/>
    </source>
</evidence>
<dbReference type="eggNOG" id="KOG0048">
    <property type="taxonomic scope" value="Eukaryota"/>
</dbReference>
<dbReference type="AlphaFoldDB" id="A2EYS0"/>
<evidence type="ECO:0000256" key="2">
    <source>
        <dbReference type="ARBA" id="ARBA00023125"/>
    </source>
</evidence>
<keyword evidence="1" id="KW-0805">Transcription regulation</keyword>
<evidence type="ECO:0000313" key="8">
    <source>
        <dbReference type="EMBL" id="EAY02217.1"/>
    </source>
</evidence>
<dbReference type="CDD" id="cd00167">
    <property type="entry name" value="SANT"/>
    <property type="match status" value="2"/>
</dbReference>
<dbReference type="OrthoDB" id="2143914at2759"/>
<dbReference type="STRING" id="5722.A2EYS0"/>
<dbReference type="KEGG" id="tva:4760052"/>
<evidence type="ECO:0000256" key="3">
    <source>
        <dbReference type="ARBA" id="ARBA00023163"/>
    </source>
</evidence>
<organism evidence="8 9">
    <name type="scientific">Trichomonas vaginalis (strain ATCC PRA-98 / G3)</name>
    <dbReference type="NCBI Taxonomy" id="412133"/>
    <lineage>
        <taxon>Eukaryota</taxon>
        <taxon>Metamonada</taxon>
        <taxon>Parabasalia</taxon>
        <taxon>Trichomonadida</taxon>
        <taxon>Trichomonadidae</taxon>
        <taxon>Trichomonas</taxon>
    </lineage>
</organism>
<evidence type="ECO:0000256" key="4">
    <source>
        <dbReference type="ARBA" id="ARBA00023242"/>
    </source>
</evidence>
<keyword evidence="3" id="KW-0804">Transcription</keyword>
<dbReference type="Proteomes" id="UP000001542">
    <property type="component" value="Unassembled WGS sequence"/>
</dbReference>
<dbReference type="PROSITE" id="PS50090">
    <property type="entry name" value="MYB_LIKE"/>
    <property type="match status" value="2"/>
</dbReference>
<evidence type="ECO:0000259" key="6">
    <source>
        <dbReference type="PROSITE" id="PS50090"/>
    </source>
</evidence>
<proteinExistence type="predicted"/>
<dbReference type="EMBL" id="DS113543">
    <property type="protein sequence ID" value="EAY02217.1"/>
    <property type="molecule type" value="Genomic_DNA"/>
</dbReference>
<dbReference type="Pfam" id="PF00249">
    <property type="entry name" value="Myb_DNA-binding"/>
    <property type="match status" value="2"/>
</dbReference>
<dbReference type="GO" id="GO:0000978">
    <property type="term" value="F:RNA polymerase II cis-regulatory region sequence-specific DNA binding"/>
    <property type="evidence" value="ECO:0000318"/>
    <property type="project" value="GO_Central"/>
</dbReference>
<feature type="domain" description="HTH myb-type" evidence="7">
    <location>
        <begin position="67"/>
        <end position="121"/>
    </location>
</feature>